<dbReference type="InterPro" id="IPR008795">
    <property type="entry name" value="Prominin"/>
</dbReference>
<evidence type="ECO:0000256" key="2">
    <source>
        <dbReference type="ARBA" id="ARBA00006058"/>
    </source>
</evidence>
<protein>
    <submittedName>
        <fullName evidence="9">Putative prominin-like protein isoform X3</fullName>
    </submittedName>
</protein>
<comment type="subcellular location">
    <subcellularLocation>
        <location evidence="1">Membrane</location>
        <topology evidence="1">Multi-pass membrane protein</topology>
    </subcellularLocation>
</comment>
<dbReference type="OrthoDB" id="6229420at2759"/>
<keyword evidence="4 8" id="KW-1133">Transmembrane helix</keyword>
<evidence type="ECO:0000256" key="3">
    <source>
        <dbReference type="ARBA" id="ARBA00022692"/>
    </source>
</evidence>
<dbReference type="Proteomes" id="UP000283509">
    <property type="component" value="Unassembled WGS sequence"/>
</dbReference>
<evidence type="ECO:0000256" key="6">
    <source>
        <dbReference type="ARBA" id="ARBA00023180"/>
    </source>
</evidence>
<keyword evidence="10" id="KW-1185">Reference proteome</keyword>
<keyword evidence="5 8" id="KW-0472">Membrane</keyword>
<feature type="transmembrane region" description="Helical" evidence="8">
    <location>
        <begin position="728"/>
        <end position="749"/>
    </location>
</feature>
<gene>
    <name evidence="9" type="ORF">C7M84_025090</name>
</gene>
<dbReference type="PANTHER" id="PTHR22730:SF1">
    <property type="entry name" value="PROMININ-LIKE PROTEIN"/>
    <property type="match status" value="1"/>
</dbReference>
<dbReference type="PANTHER" id="PTHR22730">
    <property type="entry name" value="PROMININ PROM PROTEIN"/>
    <property type="match status" value="1"/>
</dbReference>
<keyword evidence="6" id="KW-0325">Glycoprotein</keyword>
<feature type="transmembrane region" description="Helical" evidence="8">
    <location>
        <begin position="46"/>
        <end position="79"/>
    </location>
</feature>
<name>A0A3R7PCC5_PENVA</name>
<evidence type="ECO:0000256" key="8">
    <source>
        <dbReference type="SAM" id="Phobius"/>
    </source>
</evidence>
<accession>A0A3R7PCC5</accession>
<evidence type="ECO:0000313" key="10">
    <source>
        <dbReference type="Proteomes" id="UP000283509"/>
    </source>
</evidence>
<comment type="similarity">
    <text evidence="2">Belongs to the prominin family.</text>
</comment>
<evidence type="ECO:0000256" key="5">
    <source>
        <dbReference type="ARBA" id="ARBA00023136"/>
    </source>
</evidence>
<reference evidence="9 10" key="2">
    <citation type="submission" date="2019-01" db="EMBL/GenBank/DDBJ databases">
        <title>The decoding of complex shrimp genome reveals the adaptation for benthos swimmer, frequently molting mechanism and breeding impact on genome.</title>
        <authorList>
            <person name="Sun Y."/>
            <person name="Gao Y."/>
            <person name="Yu Y."/>
        </authorList>
    </citation>
    <scope>NUCLEOTIDE SEQUENCE [LARGE SCALE GENOMIC DNA]</scope>
    <source>
        <tissue evidence="9">Muscle</tissue>
    </source>
</reference>
<comment type="caution">
    <text evidence="9">The sequence shown here is derived from an EMBL/GenBank/DDBJ whole genome shotgun (WGS) entry which is preliminary data.</text>
</comment>
<evidence type="ECO:0000313" key="9">
    <source>
        <dbReference type="EMBL" id="ROT81731.1"/>
    </source>
</evidence>
<evidence type="ECO:0000256" key="4">
    <source>
        <dbReference type="ARBA" id="ARBA00022989"/>
    </source>
</evidence>
<dbReference type="GO" id="GO:0016020">
    <property type="term" value="C:membrane"/>
    <property type="evidence" value="ECO:0007669"/>
    <property type="project" value="UniProtKB-SubCell"/>
</dbReference>
<feature type="region of interest" description="Disordered" evidence="7">
    <location>
        <begin position="782"/>
        <end position="865"/>
    </location>
</feature>
<proteinExistence type="inferred from homology"/>
<dbReference type="Pfam" id="PF05478">
    <property type="entry name" value="Prominin"/>
    <property type="match status" value="1"/>
</dbReference>
<dbReference type="EMBL" id="QCYY01000925">
    <property type="protein sequence ID" value="ROT81731.1"/>
    <property type="molecule type" value="Genomic_DNA"/>
</dbReference>
<reference evidence="9 10" key="1">
    <citation type="submission" date="2018-04" db="EMBL/GenBank/DDBJ databases">
        <authorList>
            <person name="Zhang X."/>
            <person name="Yuan J."/>
            <person name="Li F."/>
            <person name="Xiang J."/>
        </authorList>
    </citation>
    <scope>NUCLEOTIDE SEQUENCE [LARGE SCALE GENOMIC DNA]</scope>
    <source>
        <tissue evidence="9">Muscle</tissue>
    </source>
</reference>
<evidence type="ECO:0000256" key="7">
    <source>
        <dbReference type="SAM" id="MobiDB-lite"/>
    </source>
</evidence>
<sequence>MRAAGFQFRKMDVGAVVSQELAQPSFDRQQAMRVVSELEANWDVLVIHYIGLVSLVVLGALMVVVMPFSGLVFACCRCAGRCGAQEPHYDKKRDPCKRVTLGTFLATLVVVILLGLVCTFVTNARIEDGVQKLPRELRTALHDTKLFLNNTDSEVQNLLVSNYRELQDVLFNKLDSSGELVKSELARVTKAVAIDNLTAIVTSLSAIKKDLWTIKNTTLQLQDQTSNLQSGLGDVARRLRELQESCEALPDCQELITQYADQLRINNEFDQLPNVESKLDEVKSLIENDIEIAVKRGKRAFDSIATEIQNKVQRSIPEIKAKILDAGGELEDAAESIHRTLQRVDTKPKETETYIRLLQDGINEYAMYRYWGFMGLCILLLVITLCFTLGVVFGCCGRRPDEASSCHKATGASWLMCGVGLTFLFSALIMAATTALFVLGSISEILVCDPLADPTHSEVFNAAAELYNLNNHYPPGQAPSITEIISKCHNNQSLYSVLSLNHVDSNLARLQDYKKNLNLDEKIEQLMLQITVDTDVEILSRNAKERLWELANSSVADKDTWDYYTEILEKRVLKIDLMDLAALLNQTADQLPTGYDQVSFKLKNDALFLEGLQRWVSSIGHLTRNLNKTTARLNEHLKFNKTSLREAIGDLISQAEFAQQYLRINGSREVTELVERFSKDFLADVDEYVLHVETAVENDVGRCGPVSTVYNATTSSLCKDIMYPFNGFWASVGWVFIFFIPAMILAVYLSSLYRKTEPYPGPLNESQESMYDAYAERDNIPLTTGYDKKQRRRSREYEGHVGSSYATDQAYGGSRMSPPRIEYTNPTDWADYPPGGGPPRYSSQPSLSPEYERPPPYYYPGPGDA</sequence>
<feature type="transmembrane region" description="Helical" evidence="8">
    <location>
        <begin position="370"/>
        <end position="393"/>
    </location>
</feature>
<evidence type="ECO:0000256" key="1">
    <source>
        <dbReference type="ARBA" id="ARBA00004141"/>
    </source>
</evidence>
<dbReference type="AlphaFoldDB" id="A0A3R7PCC5"/>
<keyword evidence="3 8" id="KW-0812">Transmembrane</keyword>
<organism evidence="9 10">
    <name type="scientific">Penaeus vannamei</name>
    <name type="common">Whiteleg shrimp</name>
    <name type="synonym">Litopenaeus vannamei</name>
    <dbReference type="NCBI Taxonomy" id="6689"/>
    <lineage>
        <taxon>Eukaryota</taxon>
        <taxon>Metazoa</taxon>
        <taxon>Ecdysozoa</taxon>
        <taxon>Arthropoda</taxon>
        <taxon>Crustacea</taxon>
        <taxon>Multicrustacea</taxon>
        <taxon>Malacostraca</taxon>
        <taxon>Eumalacostraca</taxon>
        <taxon>Eucarida</taxon>
        <taxon>Decapoda</taxon>
        <taxon>Dendrobranchiata</taxon>
        <taxon>Penaeoidea</taxon>
        <taxon>Penaeidae</taxon>
        <taxon>Penaeus</taxon>
    </lineage>
</organism>
<feature type="transmembrane region" description="Helical" evidence="8">
    <location>
        <begin position="414"/>
        <end position="439"/>
    </location>
</feature>
<feature type="transmembrane region" description="Helical" evidence="8">
    <location>
        <begin position="99"/>
        <end position="122"/>
    </location>
</feature>